<accession>A0A2N9HTW8</accession>
<gene>
    <name evidence="1" type="ORF">FSB_LOCUS45349</name>
</gene>
<evidence type="ECO:0008006" key="2">
    <source>
        <dbReference type="Google" id="ProtNLM"/>
    </source>
</evidence>
<dbReference type="AlphaFoldDB" id="A0A2N9HTW8"/>
<protein>
    <recommendedName>
        <fullName evidence="2">RNase H type-1 domain-containing protein</fullName>
    </recommendedName>
</protein>
<organism evidence="1">
    <name type="scientific">Fagus sylvatica</name>
    <name type="common">Beechnut</name>
    <dbReference type="NCBI Taxonomy" id="28930"/>
    <lineage>
        <taxon>Eukaryota</taxon>
        <taxon>Viridiplantae</taxon>
        <taxon>Streptophyta</taxon>
        <taxon>Embryophyta</taxon>
        <taxon>Tracheophyta</taxon>
        <taxon>Spermatophyta</taxon>
        <taxon>Magnoliopsida</taxon>
        <taxon>eudicotyledons</taxon>
        <taxon>Gunneridae</taxon>
        <taxon>Pentapetalae</taxon>
        <taxon>rosids</taxon>
        <taxon>fabids</taxon>
        <taxon>Fagales</taxon>
        <taxon>Fagaceae</taxon>
        <taxon>Fagus</taxon>
    </lineage>
</organism>
<reference evidence="1" key="1">
    <citation type="submission" date="2018-02" db="EMBL/GenBank/DDBJ databases">
        <authorList>
            <person name="Cohen D.B."/>
            <person name="Kent A.D."/>
        </authorList>
    </citation>
    <scope>NUCLEOTIDE SEQUENCE</scope>
</reference>
<proteinExistence type="predicted"/>
<sequence length="215" mass="24299">MEAQIPSHASYSWRSLAQARHVIRLGTRWRIGTGTNVNIWHDNWINANSPGKIVSPQQLLPEFAKVRDLIDPKTHNWKEQLIDSIFLPEEAEKIKSIPLCPNRQDSLVWLGTPTGTFTTRSAYQLMVDDNNRVTGSSSNPVRLNAFWNRHMEGVLLAAHCEILPQVGDNLTMAATSMQKALKICQEAGFQSVMVEFSHPQLKALILSRNSLFNRD</sequence>
<evidence type="ECO:0000313" key="1">
    <source>
        <dbReference type="EMBL" id="SPD17467.1"/>
    </source>
</evidence>
<name>A0A2N9HTW8_FAGSY</name>
<dbReference type="EMBL" id="OIVN01004446">
    <property type="protein sequence ID" value="SPD17467.1"/>
    <property type="molecule type" value="Genomic_DNA"/>
</dbReference>